<accession>A0A9K3J8V6</accession>
<dbReference type="EMBL" id="MNCJ02000319">
    <property type="protein sequence ID" value="KAF5810392.1"/>
    <property type="molecule type" value="Genomic_DNA"/>
</dbReference>
<keyword evidence="3" id="KW-1185">Reference proteome</keyword>
<organism evidence="2 3">
    <name type="scientific">Helianthus annuus</name>
    <name type="common">Common sunflower</name>
    <dbReference type="NCBI Taxonomy" id="4232"/>
    <lineage>
        <taxon>Eukaryota</taxon>
        <taxon>Viridiplantae</taxon>
        <taxon>Streptophyta</taxon>
        <taxon>Embryophyta</taxon>
        <taxon>Tracheophyta</taxon>
        <taxon>Spermatophyta</taxon>
        <taxon>Magnoliopsida</taxon>
        <taxon>eudicotyledons</taxon>
        <taxon>Gunneridae</taxon>
        <taxon>Pentapetalae</taxon>
        <taxon>asterids</taxon>
        <taxon>campanulids</taxon>
        <taxon>Asterales</taxon>
        <taxon>Asteraceae</taxon>
        <taxon>Asteroideae</taxon>
        <taxon>Heliantheae alliance</taxon>
        <taxon>Heliantheae</taxon>
        <taxon>Helianthus</taxon>
    </lineage>
</organism>
<evidence type="ECO:0000256" key="1">
    <source>
        <dbReference type="SAM" id="MobiDB-lite"/>
    </source>
</evidence>
<reference evidence="2" key="2">
    <citation type="submission" date="2020-06" db="EMBL/GenBank/DDBJ databases">
        <title>Helianthus annuus Genome sequencing and assembly Release 2.</title>
        <authorList>
            <person name="Gouzy J."/>
            <person name="Langlade N."/>
            <person name="Munos S."/>
        </authorList>
    </citation>
    <scope>NUCLEOTIDE SEQUENCE</scope>
    <source>
        <tissue evidence="2">Leaves</tissue>
    </source>
</reference>
<protein>
    <submittedName>
        <fullName evidence="2">Uncharacterized protein</fullName>
    </submittedName>
</protein>
<evidence type="ECO:0000313" key="2">
    <source>
        <dbReference type="EMBL" id="KAF5810392.1"/>
    </source>
</evidence>
<feature type="region of interest" description="Disordered" evidence="1">
    <location>
        <begin position="164"/>
        <end position="187"/>
    </location>
</feature>
<dbReference type="Proteomes" id="UP000215914">
    <property type="component" value="Unassembled WGS sequence"/>
</dbReference>
<evidence type="ECO:0000313" key="3">
    <source>
        <dbReference type="Proteomes" id="UP000215914"/>
    </source>
</evidence>
<name>A0A9K3J8V6_HELAN</name>
<reference evidence="2" key="1">
    <citation type="journal article" date="2017" name="Nature">
        <title>The sunflower genome provides insights into oil metabolism, flowering and Asterid evolution.</title>
        <authorList>
            <person name="Badouin H."/>
            <person name="Gouzy J."/>
            <person name="Grassa C.J."/>
            <person name="Murat F."/>
            <person name="Staton S.E."/>
            <person name="Cottret L."/>
            <person name="Lelandais-Briere C."/>
            <person name="Owens G.L."/>
            <person name="Carrere S."/>
            <person name="Mayjonade B."/>
            <person name="Legrand L."/>
            <person name="Gill N."/>
            <person name="Kane N.C."/>
            <person name="Bowers J.E."/>
            <person name="Hubner S."/>
            <person name="Bellec A."/>
            <person name="Berard A."/>
            <person name="Berges H."/>
            <person name="Blanchet N."/>
            <person name="Boniface M.C."/>
            <person name="Brunel D."/>
            <person name="Catrice O."/>
            <person name="Chaidir N."/>
            <person name="Claudel C."/>
            <person name="Donnadieu C."/>
            <person name="Faraut T."/>
            <person name="Fievet G."/>
            <person name="Helmstetter N."/>
            <person name="King M."/>
            <person name="Knapp S.J."/>
            <person name="Lai Z."/>
            <person name="Le Paslier M.C."/>
            <person name="Lippi Y."/>
            <person name="Lorenzon L."/>
            <person name="Mandel J.R."/>
            <person name="Marage G."/>
            <person name="Marchand G."/>
            <person name="Marquand E."/>
            <person name="Bret-Mestries E."/>
            <person name="Morien E."/>
            <person name="Nambeesan S."/>
            <person name="Nguyen T."/>
            <person name="Pegot-Espagnet P."/>
            <person name="Pouilly N."/>
            <person name="Raftis F."/>
            <person name="Sallet E."/>
            <person name="Schiex T."/>
            <person name="Thomas J."/>
            <person name="Vandecasteele C."/>
            <person name="Vares D."/>
            <person name="Vear F."/>
            <person name="Vautrin S."/>
            <person name="Crespi M."/>
            <person name="Mangin B."/>
            <person name="Burke J.M."/>
            <person name="Salse J."/>
            <person name="Munos S."/>
            <person name="Vincourt P."/>
            <person name="Rieseberg L.H."/>
            <person name="Langlade N.B."/>
        </authorList>
    </citation>
    <scope>NUCLEOTIDE SEQUENCE</scope>
    <source>
        <tissue evidence="2">Leaves</tissue>
    </source>
</reference>
<dbReference type="AlphaFoldDB" id="A0A9K3J8V6"/>
<sequence>MEVDEGGSSKGRRRRGRPTQPIFARGVFDYTRQQIDPNWAHHGTIQEVVGNARPPTFTDWAEPAQTLFDHQIFVSASMERLMKQNYDRQEQWNRTHAYYFEQEMNNRYLDDRNLCMHDAWHAGQPVVADPPIVDYSTLPPYDGSVSYPTPPLHHYMWVDPRQAKGMQAPSQQAGEGGDEGGSSSGAFGFGEFSDMMTSIFWPPQPRYY</sequence>
<gene>
    <name evidence="2" type="ORF">HanXRQr2_Chr04g0168791</name>
</gene>
<dbReference type="Gramene" id="mRNA:HanXRQr2_Chr04g0168791">
    <property type="protein sequence ID" value="CDS:HanXRQr2_Chr04g0168791.1"/>
    <property type="gene ID" value="HanXRQr2_Chr04g0168791"/>
</dbReference>
<comment type="caution">
    <text evidence="2">The sequence shown here is derived from an EMBL/GenBank/DDBJ whole genome shotgun (WGS) entry which is preliminary data.</text>
</comment>
<proteinExistence type="predicted"/>